<protein>
    <submittedName>
        <fullName evidence="1">Uncharacterized protein</fullName>
    </submittedName>
</protein>
<evidence type="ECO:0000313" key="2">
    <source>
        <dbReference type="Proteomes" id="UP000191820"/>
    </source>
</evidence>
<organism evidence="1 2">
    <name type="scientific">Shewanella japonica</name>
    <dbReference type="NCBI Taxonomy" id="93973"/>
    <lineage>
        <taxon>Bacteria</taxon>
        <taxon>Pseudomonadati</taxon>
        <taxon>Pseudomonadota</taxon>
        <taxon>Gammaproteobacteria</taxon>
        <taxon>Alteromonadales</taxon>
        <taxon>Shewanellaceae</taxon>
        <taxon>Shewanella</taxon>
    </lineage>
</organism>
<accession>A0ABM6JM06</accession>
<sequence>MQLIESPHFGQVTIIGNANGDWQASKKGYSIIFNGTVAEGEHIIIICNGPFAGSTEDFVVTGHHNKWLSTQLSATAHELQSRLNCWPSSGLACFILFSRLTIPLSLTRMSLLPNLARNNTMTKNEHLPCVVHNWLGERRIALSQIKESPRSQINWPALLLSSDNNKTLYRAVDVTSEQSINDSPFTLLAKIANLQSSTPEGVIALEKLANLPLSHWLACSTQSNLLDVEPLFFNQQPEKNAGIWYLSDNHASQYLDSIRLSLALCQQALLK</sequence>
<dbReference type="Proteomes" id="UP000191820">
    <property type="component" value="Chromosome"/>
</dbReference>
<gene>
    <name evidence="1" type="ORF">SJ2017_2005</name>
</gene>
<reference evidence="1 2" key="1">
    <citation type="submission" date="2017-03" db="EMBL/GenBank/DDBJ databases">
        <title>Genome sequencing of Shewanella japonica KCTC 22435.</title>
        <authorList>
            <person name="Kim K.M."/>
        </authorList>
    </citation>
    <scope>NUCLEOTIDE SEQUENCE [LARGE SCALE GENOMIC DNA]</scope>
    <source>
        <strain evidence="1 2">KCTC 22435</strain>
    </source>
</reference>
<name>A0ABM6JM06_9GAMM</name>
<dbReference type="EMBL" id="CP020472">
    <property type="protein sequence ID" value="ARD22304.1"/>
    <property type="molecule type" value="Genomic_DNA"/>
</dbReference>
<dbReference type="RefSeq" id="WP_080915686.1">
    <property type="nucleotide sequence ID" value="NZ_CP020472.1"/>
</dbReference>
<evidence type="ECO:0000313" key="1">
    <source>
        <dbReference type="EMBL" id="ARD22304.1"/>
    </source>
</evidence>
<proteinExistence type="predicted"/>
<keyword evidence="2" id="KW-1185">Reference proteome</keyword>